<protein>
    <submittedName>
        <fullName evidence="2">Expressed protein</fullName>
    </submittedName>
</protein>
<dbReference type="AlphaFoldDB" id="A0AAV0BGZ0"/>
<feature type="transmembrane region" description="Helical" evidence="1">
    <location>
        <begin position="92"/>
        <end position="115"/>
    </location>
</feature>
<sequence length="134" mass="14918">MHFALLILGHSPGLSPIFDMLIRSLVLNFIWHVFLFISIIMKVPIAIIEITIPTPAGSEPHRPKIKEVCTYSGGAGIGQLVRAPFFHASSNFVLALFVAPHYSIAQIVFSCRFVLVRTKSLKRWPAAPPRLPFV</sequence>
<accession>A0AAV0BGZ0</accession>
<proteinExistence type="predicted"/>
<gene>
    <name evidence="2" type="ORF">PPACK8108_LOCUS19225</name>
</gene>
<dbReference type="EMBL" id="CALTRL010005688">
    <property type="protein sequence ID" value="CAH7684799.1"/>
    <property type="molecule type" value="Genomic_DNA"/>
</dbReference>
<keyword evidence="1" id="KW-0472">Membrane</keyword>
<keyword evidence="1" id="KW-0812">Transmembrane</keyword>
<dbReference type="Proteomes" id="UP001153365">
    <property type="component" value="Unassembled WGS sequence"/>
</dbReference>
<evidence type="ECO:0000313" key="3">
    <source>
        <dbReference type="Proteomes" id="UP001153365"/>
    </source>
</evidence>
<name>A0AAV0BGZ0_PHAPC</name>
<organism evidence="2 3">
    <name type="scientific">Phakopsora pachyrhizi</name>
    <name type="common">Asian soybean rust disease fungus</name>
    <dbReference type="NCBI Taxonomy" id="170000"/>
    <lineage>
        <taxon>Eukaryota</taxon>
        <taxon>Fungi</taxon>
        <taxon>Dikarya</taxon>
        <taxon>Basidiomycota</taxon>
        <taxon>Pucciniomycotina</taxon>
        <taxon>Pucciniomycetes</taxon>
        <taxon>Pucciniales</taxon>
        <taxon>Phakopsoraceae</taxon>
        <taxon>Phakopsora</taxon>
    </lineage>
</organism>
<reference evidence="2" key="1">
    <citation type="submission" date="2022-06" db="EMBL/GenBank/DDBJ databases">
        <authorList>
            <consortium name="SYNGENTA / RWTH Aachen University"/>
        </authorList>
    </citation>
    <scope>NUCLEOTIDE SEQUENCE</scope>
</reference>
<feature type="transmembrane region" description="Helical" evidence="1">
    <location>
        <begin position="29"/>
        <end position="48"/>
    </location>
</feature>
<evidence type="ECO:0000313" key="2">
    <source>
        <dbReference type="EMBL" id="CAH7684799.1"/>
    </source>
</evidence>
<comment type="caution">
    <text evidence="2">The sequence shown here is derived from an EMBL/GenBank/DDBJ whole genome shotgun (WGS) entry which is preliminary data.</text>
</comment>
<keyword evidence="3" id="KW-1185">Reference proteome</keyword>
<evidence type="ECO:0000256" key="1">
    <source>
        <dbReference type="SAM" id="Phobius"/>
    </source>
</evidence>
<keyword evidence="1" id="KW-1133">Transmembrane helix</keyword>